<evidence type="ECO:0000313" key="1">
    <source>
        <dbReference type="EMBL" id="GID70740.1"/>
    </source>
</evidence>
<accession>A0A919IR77</accession>
<dbReference type="RefSeq" id="WP_203754969.1">
    <property type="nucleotide sequence ID" value="NZ_BAAAUC010000070.1"/>
</dbReference>
<evidence type="ECO:0000313" key="2">
    <source>
        <dbReference type="Proteomes" id="UP000619479"/>
    </source>
</evidence>
<dbReference type="EMBL" id="BOMH01000081">
    <property type="protein sequence ID" value="GID70740.1"/>
    <property type="molecule type" value="Genomic_DNA"/>
</dbReference>
<gene>
    <name evidence="1" type="ORF">Acy02nite_86210</name>
</gene>
<dbReference type="PANTHER" id="PTHR21015">
    <property type="entry name" value="UDP-N-ACETYLGLUCOSAMINE--N-ACETYLMURAMYL-(PENTAPEPTIDE) PYROPHOSPHORYL-UNDECAPRENOL N-ACETYLGLUCOSAMINE TRANSFERASE 1"/>
    <property type="match status" value="1"/>
</dbReference>
<dbReference type="SUPFAM" id="SSF53756">
    <property type="entry name" value="UDP-Glycosyltransferase/glycogen phosphorylase"/>
    <property type="match status" value="1"/>
</dbReference>
<sequence>MTSHDNATGTAATAKRVLVGACGNGQGHISLQIPTVRQLQERGHRVSLVTFGDGLPPLAGAFSQPVPVAVPTHHPGSWLAMTSDGVDVPQSAANAGALDPRGDAWNFALCEQVMQQLGGAPDVVLTDYEPASAQIAYMLGSRLITLEQQSKFLLYRTPDAGGYTREAEAARLRYFFPAADERIASSFFPLDWERDERYTGRIIEPVLRPEVLALTPEADETSVVVYLSPFGPTRQSLDKMLQILSESRGDVKFSVFTKASIADTPANIEVRPFDRDTFTSALASCSAVITTAGHAVLSECVYLGKPALTVPFDVYEQQFNGMMVEQLGFGANTQELSPEVVRDFLARRDEYAAAARALATRRYTGDSAGLWDSLGL</sequence>
<dbReference type="PANTHER" id="PTHR21015:SF22">
    <property type="entry name" value="GLYCOSYLTRANSFERASE"/>
    <property type="match status" value="1"/>
</dbReference>
<dbReference type="Proteomes" id="UP000619479">
    <property type="component" value="Unassembled WGS sequence"/>
</dbReference>
<dbReference type="AlphaFoldDB" id="A0A919IR77"/>
<proteinExistence type="predicted"/>
<comment type="caution">
    <text evidence="1">The sequence shown here is derived from an EMBL/GenBank/DDBJ whole genome shotgun (WGS) entry which is preliminary data.</text>
</comment>
<organism evidence="1 2">
    <name type="scientific">Actinoplanes cyaneus</name>
    <dbReference type="NCBI Taxonomy" id="52696"/>
    <lineage>
        <taxon>Bacteria</taxon>
        <taxon>Bacillati</taxon>
        <taxon>Actinomycetota</taxon>
        <taxon>Actinomycetes</taxon>
        <taxon>Micromonosporales</taxon>
        <taxon>Micromonosporaceae</taxon>
        <taxon>Actinoplanes</taxon>
    </lineage>
</organism>
<dbReference type="Gene3D" id="3.40.50.2000">
    <property type="entry name" value="Glycogen Phosphorylase B"/>
    <property type="match status" value="2"/>
</dbReference>
<protein>
    <submittedName>
        <fullName evidence="1">Uncharacterized protein</fullName>
    </submittedName>
</protein>
<keyword evidence="2" id="KW-1185">Reference proteome</keyword>
<reference evidence="1" key="1">
    <citation type="submission" date="2021-01" db="EMBL/GenBank/DDBJ databases">
        <title>Whole genome shotgun sequence of Actinoplanes cyaneus NBRC 14990.</title>
        <authorList>
            <person name="Komaki H."/>
            <person name="Tamura T."/>
        </authorList>
    </citation>
    <scope>NUCLEOTIDE SEQUENCE</scope>
    <source>
        <strain evidence="1">NBRC 14990</strain>
    </source>
</reference>
<name>A0A919IR77_9ACTN</name>
<dbReference type="GO" id="GO:0016757">
    <property type="term" value="F:glycosyltransferase activity"/>
    <property type="evidence" value="ECO:0007669"/>
    <property type="project" value="TreeGrafter"/>
</dbReference>
<dbReference type="Pfam" id="PF13528">
    <property type="entry name" value="Glyco_trans_1_3"/>
    <property type="match status" value="1"/>
</dbReference>